<accession>A0ABU4EZP7</accession>
<gene>
    <name evidence="1" type="ORF">R4198_23815</name>
</gene>
<reference evidence="1 2" key="1">
    <citation type="submission" date="2023-10" db="EMBL/GenBank/DDBJ databases">
        <title>Development of a sustainable strategy for remediation of hydrocarbon-contaminated territories based on the waste exchange concept.</title>
        <authorList>
            <person name="Krivoruchko A."/>
        </authorList>
    </citation>
    <scope>NUCLEOTIDE SEQUENCE [LARGE SCALE GENOMIC DNA]</scope>
    <source>
        <strain evidence="1 2">IEGM 1236</strain>
    </source>
</reference>
<name>A0ABU4EZP7_WILMA</name>
<protein>
    <submittedName>
        <fullName evidence="1">Uncharacterized protein</fullName>
    </submittedName>
</protein>
<sequence>MDPEHVQPGTQATNLAYAVMLGRHRGPIPTAMQSRVARSLAIRDYLRGGGDPDRTHLLFGSAARLDQLHLF</sequence>
<evidence type="ECO:0000313" key="2">
    <source>
        <dbReference type="Proteomes" id="UP001185792"/>
    </source>
</evidence>
<organism evidence="1 2">
    <name type="scientific">Williamsia marianensis</name>
    <dbReference type="NCBI Taxonomy" id="85044"/>
    <lineage>
        <taxon>Bacteria</taxon>
        <taxon>Bacillati</taxon>
        <taxon>Actinomycetota</taxon>
        <taxon>Actinomycetes</taxon>
        <taxon>Mycobacteriales</taxon>
        <taxon>Nocardiaceae</taxon>
        <taxon>Williamsia</taxon>
    </lineage>
</organism>
<dbReference type="RefSeq" id="WP_317714707.1">
    <property type="nucleotide sequence ID" value="NZ_JAWLUM010000005.1"/>
</dbReference>
<keyword evidence="2" id="KW-1185">Reference proteome</keyword>
<proteinExistence type="predicted"/>
<dbReference type="Proteomes" id="UP001185792">
    <property type="component" value="Unassembled WGS sequence"/>
</dbReference>
<comment type="caution">
    <text evidence="1">The sequence shown here is derived from an EMBL/GenBank/DDBJ whole genome shotgun (WGS) entry which is preliminary data.</text>
</comment>
<dbReference type="EMBL" id="JAWLUM010000005">
    <property type="protein sequence ID" value="MDV7136732.1"/>
    <property type="molecule type" value="Genomic_DNA"/>
</dbReference>
<evidence type="ECO:0000313" key="1">
    <source>
        <dbReference type="EMBL" id="MDV7136732.1"/>
    </source>
</evidence>